<keyword evidence="2" id="KW-1003">Cell membrane</keyword>
<dbReference type="HAMAP" id="MF_00454">
    <property type="entry name" value="FluC"/>
    <property type="match status" value="1"/>
</dbReference>
<dbReference type="NCBIfam" id="TIGR00494">
    <property type="entry name" value="crcB"/>
    <property type="match status" value="1"/>
</dbReference>
<dbReference type="EMBL" id="CAEZYZ010000014">
    <property type="protein sequence ID" value="CAB4737884.1"/>
    <property type="molecule type" value="Genomic_DNA"/>
</dbReference>
<evidence type="ECO:0000313" key="10">
    <source>
        <dbReference type="EMBL" id="CAB4985983.1"/>
    </source>
</evidence>
<dbReference type="EMBL" id="CAFBOM010000104">
    <property type="protein sequence ID" value="CAB4985983.1"/>
    <property type="molecule type" value="Genomic_DNA"/>
</dbReference>
<evidence type="ECO:0000256" key="3">
    <source>
        <dbReference type="ARBA" id="ARBA00022692"/>
    </source>
</evidence>
<keyword evidence="5 8" id="KW-0472">Membrane</keyword>
<dbReference type="GO" id="GO:1903425">
    <property type="term" value="F:fluoride transmembrane transporter activity"/>
    <property type="evidence" value="ECO:0007669"/>
    <property type="project" value="TreeGrafter"/>
</dbReference>
<proteinExistence type="inferred from homology"/>
<accession>A0A6J6SSY2</accession>
<name>A0A6J6SSY2_9ZZZZ</name>
<evidence type="ECO:0000256" key="5">
    <source>
        <dbReference type="ARBA" id="ARBA00023136"/>
    </source>
</evidence>
<evidence type="ECO:0000313" key="9">
    <source>
        <dbReference type="EMBL" id="CAB4737884.1"/>
    </source>
</evidence>
<evidence type="ECO:0000256" key="2">
    <source>
        <dbReference type="ARBA" id="ARBA00022475"/>
    </source>
</evidence>
<reference evidence="9" key="1">
    <citation type="submission" date="2020-05" db="EMBL/GenBank/DDBJ databases">
        <authorList>
            <person name="Chiriac C."/>
            <person name="Salcher M."/>
            <person name="Ghai R."/>
            <person name="Kavagutti S V."/>
        </authorList>
    </citation>
    <scope>NUCLEOTIDE SEQUENCE</scope>
</reference>
<dbReference type="Pfam" id="PF02537">
    <property type="entry name" value="CRCB"/>
    <property type="match status" value="1"/>
</dbReference>
<sequence length="134" mass="13633">MATEMSARRHAALLAVIAVGGAIGSLARHSVSIIVGAHSPQDLPWGTLGVNVVGCLAIGVLATMLPIATSNWWLRPLVITGVLGGFTTFSAFALETGVLLDAGAQGVAALYVGGTVLAGLLAVHLGRILARRTR</sequence>
<dbReference type="AlphaFoldDB" id="A0A6J6SSY2"/>
<keyword evidence="3 8" id="KW-0812">Transmembrane</keyword>
<evidence type="ECO:0000256" key="7">
    <source>
        <dbReference type="ARBA" id="ARBA00035585"/>
    </source>
</evidence>
<evidence type="ECO:0000256" key="4">
    <source>
        <dbReference type="ARBA" id="ARBA00022989"/>
    </source>
</evidence>
<comment type="similarity">
    <text evidence="6">Belongs to the fluoride channel Fluc/FEX (TC 1.A.43) family.</text>
</comment>
<dbReference type="PANTHER" id="PTHR28259">
    <property type="entry name" value="FLUORIDE EXPORT PROTEIN 1-RELATED"/>
    <property type="match status" value="1"/>
</dbReference>
<gene>
    <name evidence="9" type="ORF">UFOPK2810_00146</name>
    <name evidence="10" type="ORF">UFOPK3957_00731</name>
</gene>
<evidence type="ECO:0000256" key="6">
    <source>
        <dbReference type="ARBA" id="ARBA00035120"/>
    </source>
</evidence>
<dbReference type="InterPro" id="IPR003691">
    <property type="entry name" value="FluC"/>
</dbReference>
<dbReference type="PANTHER" id="PTHR28259:SF1">
    <property type="entry name" value="FLUORIDE EXPORT PROTEIN 1-RELATED"/>
    <property type="match status" value="1"/>
</dbReference>
<organism evidence="9">
    <name type="scientific">freshwater metagenome</name>
    <dbReference type="NCBI Taxonomy" id="449393"/>
    <lineage>
        <taxon>unclassified sequences</taxon>
        <taxon>metagenomes</taxon>
        <taxon>ecological metagenomes</taxon>
    </lineage>
</organism>
<comment type="subcellular location">
    <subcellularLocation>
        <location evidence="1">Cell membrane</location>
        <topology evidence="1">Multi-pass membrane protein</topology>
    </subcellularLocation>
</comment>
<evidence type="ECO:0000256" key="8">
    <source>
        <dbReference type="SAM" id="Phobius"/>
    </source>
</evidence>
<feature type="transmembrane region" description="Helical" evidence="8">
    <location>
        <begin position="43"/>
        <end position="65"/>
    </location>
</feature>
<keyword evidence="4 8" id="KW-1133">Transmembrane helix</keyword>
<feature type="transmembrane region" description="Helical" evidence="8">
    <location>
        <begin position="72"/>
        <end position="94"/>
    </location>
</feature>
<dbReference type="GO" id="GO:0005886">
    <property type="term" value="C:plasma membrane"/>
    <property type="evidence" value="ECO:0007669"/>
    <property type="project" value="UniProtKB-SubCell"/>
</dbReference>
<protein>
    <submittedName>
        <fullName evidence="9">Unannotated protein</fullName>
    </submittedName>
</protein>
<feature type="transmembrane region" description="Helical" evidence="8">
    <location>
        <begin position="106"/>
        <end position="130"/>
    </location>
</feature>
<evidence type="ECO:0000256" key="1">
    <source>
        <dbReference type="ARBA" id="ARBA00004651"/>
    </source>
</evidence>
<comment type="catalytic activity">
    <reaction evidence="7">
        <text>fluoride(in) = fluoride(out)</text>
        <dbReference type="Rhea" id="RHEA:76159"/>
        <dbReference type="ChEBI" id="CHEBI:17051"/>
    </reaction>
    <physiologicalReaction direction="left-to-right" evidence="7">
        <dbReference type="Rhea" id="RHEA:76160"/>
    </physiologicalReaction>
</comment>